<reference evidence="1" key="8">
    <citation type="journal article" date="2005" name="Science">
        <title>Antisense Transcription in the Mammalian Transcriptome.</title>
        <authorList>
            <consortium name="RIKEN Genome Exploration Research Group and Genome Science Group (Genome Network Project Core Group) and the FANTOM Consortium"/>
        </authorList>
    </citation>
    <scope>NUCLEOTIDE SEQUENCE</scope>
    <source>
        <strain evidence="1">C57BL/6J</strain>
        <tissue evidence="1">Head</tissue>
    </source>
</reference>
<reference evidence="1" key="6">
    <citation type="journal article" date="2002" name="Nature">
        <title>Analysis of the mouse transcriptome based on functional annotation of 60,770 full-length cDNAs.</title>
        <authorList>
            <consortium name="The FANTOM Consortium and the RIKEN Genome Exploration Research Group Phase I and II Team"/>
        </authorList>
    </citation>
    <scope>NUCLEOTIDE SEQUENCE</scope>
    <source>
        <strain evidence="1">C57BL/6J</strain>
        <tissue evidence="1">Head</tissue>
    </source>
</reference>
<dbReference type="EMBL" id="AK017320">
    <property type="protein sequence ID" value="BAB30691.1"/>
    <property type="molecule type" value="mRNA"/>
</dbReference>
<evidence type="ECO:0000313" key="1">
    <source>
        <dbReference type="EMBL" id="BAB30691.1"/>
    </source>
</evidence>
<proteinExistence type="evidence at transcript level"/>
<reference evidence="1" key="5">
    <citation type="journal article" date="2001" name="Nature">
        <title>Functional annotation of a full-length mouse cDNA collection.</title>
        <authorList>
            <consortium name="The RIKEN Genome Exploration Research Group Phase II Team and the FANTOM Consortium"/>
        </authorList>
    </citation>
    <scope>NUCLEOTIDE SEQUENCE</scope>
    <source>
        <strain evidence="1">C57BL/6J</strain>
        <tissue evidence="1">Head</tissue>
    </source>
</reference>
<gene>
    <name evidence="2" type="primary">Taok1</name>
</gene>
<dbReference type="AGR" id="MGI:1914490"/>
<dbReference type="AlphaFoldDB" id="Q9D3K9"/>
<sequence>MDLSRRALAAPGVLPRCCLAAHSLHVLLSFLHFILSKKPSPFLPIFFCLLFHIKWELCLFRLPLQLNTHVIQARDKMEEHFFFKFTWPVTYLTNCFTTLS</sequence>
<evidence type="ECO:0000313" key="2">
    <source>
        <dbReference type="MGI" id="MGI:1914490"/>
    </source>
</evidence>
<reference evidence="1" key="4">
    <citation type="submission" date="2000-07" db="EMBL/GenBank/DDBJ databases">
        <authorList>
            <person name="Adachi J."/>
            <person name="Aizawa K."/>
            <person name="Akahira S."/>
            <person name="Akimura T."/>
            <person name="Arai A."/>
            <person name="Aono H."/>
            <person name="Arakawa T."/>
            <person name="Bono H."/>
            <person name="Carninci P."/>
            <person name="Fukuda S."/>
            <person name="Fukunishi Y."/>
            <person name="Furuno M."/>
            <person name="Hanagaki T."/>
            <person name="Hara A."/>
            <person name="Hayatsu N."/>
            <person name="Hiramoto K."/>
            <person name="Hiraoka T."/>
            <person name="Hori F."/>
            <person name="Imotani K."/>
            <person name="Ishii Y."/>
            <person name="Itoh M."/>
            <person name="Izawa M."/>
            <person name="Kasukawa T."/>
            <person name="Kato H."/>
            <person name="Kawai J."/>
            <person name="Kojima Y."/>
            <person name="Konno H."/>
            <person name="Kouda M."/>
            <person name="Koya S."/>
            <person name="Kurihara C."/>
            <person name="Matsuyama T."/>
            <person name="Miyazaki A."/>
            <person name="Nishi K."/>
            <person name="Nomura K."/>
            <person name="Numazaki R."/>
            <person name="Ohno M."/>
            <person name="Okazaki Y."/>
            <person name="Okido T."/>
            <person name="Owa C."/>
            <person name="Saito H."/>
            <person name="Saito R."/>
            <person name="Sakai C."/>
            <person name="Sakai K."/>
            <person name="Sano H."/>
            <person name="Sasaki D."/>
            <person name="Shibata K."/>
            <person name="Shibata Y."/>
            <person name="Shinagawa A."/>
            <person name="Shiraki T."/>
            <person name="Sogabe Y."/>
            <person name="Suzuki H."/>
            <person name="Tagami M."/>
            <person name="Tagawa A."/>
            <person name="Takahashi F."/>
            <person name="Tanaka T."/>
            <person name="Tejima Y."/>
            <person name="Toya T."/>
            <person name="Yamamura T."/>
            <person name="Yasunishi A."/>
            <person name="Yoshida K."/>
            <person name="Yoshino M."/>
            <person name="Muramatsu M."/>
            <person name="Hayashizaki Y."/>
        </authorList>
    </citation>
    <scope>NUCLEOTIDE SEQUENCE</scope>
    <source>
        <strain evidence="1">C57BL/6J</strain>
        <tissue evidence="1">Head</tissue>
    </source>
</reference>
<protein>
    <submittedName>
        <fullName evidence="1">Uncharacterized protein</fullName>
    </submittedName>
</protein>
<accession>Q9D3K9</accession>
<reference evidence="1" key="7">
    <citation type="journal article" date="2005" name="Science">
        <title>The Transcriptional Landscape of the Mammalian Genome.</title>
        <authorList>
            <consortium name="The FANTOM Consortium"/>
            <consortium name="Riken Genome Exploration Research Group and Genome Science Group (Genome Network Project Core Group)"/>
        </authorList>
    </citation>
    <scope>NUCLEOTIDE SEQUENCE</scope>
    <source>
        <strain evidence="1">C57BL/6J</strain>
        <tissue evidence="1">Head</tissue>
    </source>
</reference>
<organism evidence="1">
    <name type="scientific">Mus musculus</name>
    <name type="common">Mouse</name>
    <dbReference type="NCBI Taxonomy" id="10090"/>
    <lineage>
        <taxon>Eukaryota</taxon>
        <taxon>Metazoa</taxon>
        <taxon>Chordata</taxon>
        <taxon>Craniata</taxon>
        <taxon>Vertebrata</taxon>
        <taxon>Euteleostomi</taxon>
        <taxon>Mammalia</taxon>
        <taxon>Eutheria</taxon>
        <taxon>Euarchontoglires</taxon>
        <taxon>Glires</taxon>
        <taxon>Rodentia</taxon>
        <taxon>Myomorpha</taxon>
        <taxon>Muroidea</taxon>
        <taxon>Muridae</taxon>
        <taxon>Murinae</taxon>
        <taxon>Mus</taxon>
        <taxon>Mus</taxon>
    </lineage>
</organism>
<name>Q9D3K9_MOUSE</name>
<dbReference type="MGI" id="MGI:1914490">
    <property type="gene designation" value="Taok1"/>
</dbReference>
<reference evidence="1" key="3">
    <citation type="journal article" date="2000" name="Genome Res.">
        <title>RIKEN integrated sequence analysis (RISA) system--384-format sequencing pipeline with 384 multicapillary sequencer.</title>
        <authorList>
            <person name="Shibata K."/>
            <person name="Itoh M."/>
            <person name="Aizawa K."/>
            <person name="Nagaoka S."/>
            <person name="Sasaki N."/>
            <person name="Carninci P."/>
            <person name="Konno H."/>
            <person name="Akiyama J."/>
            <person name="Nishi K."/>
            <person name="Kitsunai T."/>
            <person name="Tashiro H."/>
            <person name="Itoh M."/>
            <person name="Sumi N."/>
            <person name="Ishii Y."/>
            <person name="Nakamura S."/>
            <person name="Hazama M."/>
            <person name="Nishine T."/>
            <person name="Harada A."/>
            <person name="Yamamoto R."/>
            <person name="Matsumoto H."/>
            <person name="Sakaguchi S."/>
            <person name="Ikegami T."/>
            <person name="Kashiwagi K."/>
            <person name="Fujiwake S."/>
            <person name="Inoue K."/>
            <person name="Togawa Y."/>
            <person name="Izawa M."/>
            <person name="Ohara E."/>
            <person name="Watahiki M."/>
            <person name="Yoneda Y."/>
            <person name="Ishikawa T."/>
            <person name="Ozawa K."/>
            <person name="Tanaka T."/>
            <person name="Matsuura S."/>
            <person name="Kawai J."/>
            <person name="Okazaki Y."/>
            <person name="Muramatsu M."/>
            <person name="Inoue Y."/>
            <person name="Kira A."/>
            <person name="Hayashizaki Y."/>
        </authorList>
    </citation>
    <scope>NUCLEOTIDE SEQUENCE</scope>
    <source>
        <strain evidence="1">C57BL/6J</strain>
        <tissue evidence="1">Head</tissue>
    </source>
</reference>
<reference evidence="1" key="2">
    <citation type="journal article" date="2000" name="Genome Res.">
        <title>Normalization and subtraction of cap-trapper-selected cDNAs to prepare full-length cDNA libraries for rapid discovery of new genes.</title>
        <authorList>
            <person name="Carninci P."/>
            <person name="Shibata Y."/>
            <person name="Hayatsu N."/>
            <person name="Sugahara Y."/>
            <person name="Shibata K."/>
            <person name="Itoh M."/>
            <person name="Konno H."/>
            <person name="Okazaki Y."/>
            <person name="Muramatsu M."/>
            <person name="Hayashizaki Y."/>
        </authorList>
    </citation>
    <scope>NUCLEOTIDE SEQUENCE</scope>
    <source>
        <strain evidence="1">C57BL/6J</strain>
        <tissue evidence="1">Head</tissue>
    </source>
</reference>
<reference evidence="1" key="1">
    <citation type="journal article" date="1999" name="Methods Enzymol.">
        <title>High-efficiency full-length cDNA cloning.</title>
        <authorList>
            <person name="Carninci P."/>
            <person name="Hayashizaki Y."/>
        </authorList>
    </citation>
    <scope>NUCLEOTIDE SEQUENCE</scope>
    <source>
        <strain evidence="1">C57BL/6J</strain>
        <tissue evidence="1">Head</tissue>
    </source>
</reference>